<accession>A0A151GTU2</accession>
<dbReference type="PROSITE" id="PS50011">
    <property type="entry name" value="PROTEIN_KINASE_DOM"/>
    <property type="match status" value="1"/>
</dbReference>
<feature type="region of interest" description="Disordered" evidence="6">
    <location>
        <begin position="521"/>
        <end position="540"/>
    </location>
</feature>
<dbReference type="SUPFAM" id="SSF56112">
    <property type="entry name" value="Protein kinase-like (PK-like)"/>
    <property type="match status" value="1"/>
</dbReference>
<dbReference type="Gene3D" id="3.30.200.20">
    <property type="entry name" value="Phosphorylase Kinase, domain 1"/>
    <property type="match status" value="1"/>
</dbReference>
<sequence>MSFSNGGGGTLALPSPTHAHHMDVTSAVRNLRRSISRSPSKFLSRTSSQSSDASHQTAPLSPCRRFGPTPHRPHLSPSHPQTAPPAVTSMHASTSYQSSIFTPLRPSVKLSLRSAKSTKTTSPSSRPLARPRISPKSPLKRALNAAPAAAVNAALPSSSPSSSPPFSSSPEPPAAVSRPSAQDQARESTSYSLPDSTSRKHSEKSNRHSVHLDVSGSASQYSFLKALDANSELYMVSTTGALKRSDATMNLDHPNQGSPVAKRRSLHGIPALGQSEDFNIFGAAAAAATAGIGPSQSFDIHEDAQPEYELTADFEAGVDGPASPRDPRASPTPMSNLPRRSSSLRRSTLQQRYGDKGSWGRRTGERQLAHMNPESSTPARHRPRLSTDHFLPPQVARDSPFSSGTSLPSASAHPMDGKGHQPHPLSKSLTTSSSGNSLTEESPANAPAVQLAAKPRPPLFSRSLPLNATRPTARSMNDNSKSVATPNHAHHQLWFGAFNSTGLISKVNRNPEDVENKLAPPDTPCKKHSNPFATFPPPAGSVMKRKGNNRNSFAGMPSTPFNRPASRSADAFGQPAKGLSIFQRGSAMQKSRRASLLSQDGEDRMLLGDAVLGEPALGEPALGDHSLGEPMLGESGDLSNGAEGYAPPTPTKNTLTPSLSNLSEKSLESPSANRTFILPLSAVKPVASRESTCTTLDLLAPCESKDWDDAAKTPCAGRPAPLDREPSPTPCLAPRPSFSRSRIHRGFMAPSPLAPKPSLLSVQCSESAFTKLASVDPASPVDGRRTPQTPQESLLPLDTSRLSISQAPEPFNESNMPPPVTPTAGRDFRSSASIFVTPVNGRVSGIDIDASLYSRFDKVEQVGKGEFSIVYRVTKLEHANVFMTGIATSNDGAARSPTKGKVFAVKKSKQSYHGPRDREMKLREVHALQALVNAEHVVQYIDSWEHNFHLYIQTEFCEEGTLDNFLGNVGRGGRLDDFRIFKVLQDLCLIHDAGFMHLDMKPANILITFEGALKIGDFGLAQPCSSAEGIDVEGDREYMAPEMLRGTAGQAADVFSLGLMTLETAANVVLPDNGPTWIALRSGDLSEVPSLTWTPSIEVQRDATGNPSSHSDELQAECVHGTGNVFGASFKRSEQQMPPAFMVEAFHPSSLDSIVRWMTAESPADRPLIDQVLNLEGLRWVADHRSAPATVYEGNWGSAEVFPVSIAMDGDTEMTDV</sequence>
<dbReference type="InterPro" id="IPR050339">
    <property type="entry name" value="CC_SR_Kinase"/>
</dbReference>
<dbReference type="GO" id="GO:0004713">
    <property type="term" value="F:protein tyrosine kinase activity"/>
    <property type="evidence" value="ECO:0007669"/>
    <property type="project" value="TreeGrafter"/>
</dbReference>
<proteinExistence type="inferred from homology"/>
<dbReference type="PANTHER" id="PTHR11042:SF196">
    <property type="entry name" value="MITOSIS INHIBITOR PROTEIN KINASE SWE1"/>
    <property type="match status" value="1"/>
</dbReference>
<organism evidence="8 9">
    <name type="scientific">Drechmeria coniospora</name>
    <name type="common">Nematophagous fungus</name>
    <name type="synonym">Meria coniospora</name>
    <dbReference type="NCBI Taxonomy" id="98403"/>
    <lineage>
        <taxon>Eukaryota</taxon>
        <taxon>Fungi</taxon>
        <taxon>Dikarya</taxon>
        <taxon>Ascomycota</taxon>
        <taxon>Pezizomycotina</taxon>
        <taxon>Sordariomycetes</taxon>
        <taxon>Hypocreomycetidae</taxon>
        <taxon>Hypocreales</taxon>
        <taxon>Ophiocordycipitaceae</taxon>
        <taxon>Drechmeria</taxon>
    </lineage>
</organism>
<feature type="region of interest" description="Disordered" evidence="6">
    <location>
        <begin position="775"/>
        <end position="800"/>
    </location>
</feature>
<keyword evidence="4" id="KW-0067">ATP-binding</keyword>
<evidence type="ECO:0000256" key="5">
    <source>
        <dbReference type="ARBA" id="ARBA00037982"/>
    </source>
</evidence>
<dbReference type="InterPro" id="IPR000719">
    <property type="entry name" value="Prot_kinase_dom"/>
</dbReference>
<evidence type="ECO:0000256" key="1">
    <source>
        <dbReference type="ARBA" id="ARBA00022679"/>
    </source>
</evidence>
<dbReference type="AlphaFoldDB" id="A0A151GTU2"/>
<evidence type="ECO:0000313" key="8">
    <source>
        <dbReference type="EMBL" id="KYK60491.1"/>
    </source>
</evidence>
<comment type="similarity">
    <text evidence="5">Belongs to the protein kinase superfamily. Ser/Thr protein kinase family. GCN2 subfamily.</text>
</comment>
<evidence type="ECO:0000256" key="6">
    <source>
        <dbReference type="SAM" id="MobiDB-lite"/>
    </source>
</evidence>
<feature type="region of interest" description="Disordered" evidence="6">
    <location>
        <begin position="1"/>
        <end position="91"/>
    </location>
</feature>
<evidence type="ECO:0000313" key="9">
    <source>
        <dbReference type="Proteomes" id="UP000076580"/>
    </source>
</evidence>
<keyword evidence="3" id="KW-0418">Kinase</keyword>
<feature type="compositionally biased region" description="Basic and acidic residues" evidence="6">
    <location>
        <begin position="197"/>
        <end position="206"/>
    </location>
</feature>
<feature type="compositionally biased region" description="Polar residues" evidence="6">
    <location>
        <begin position="36"/>
        <end position="59"/>
    </location>
</feature>
<dbReference type="InterPro" id="IPR011009">
    <property type="entry name" value="Kinase-like_dom_sf"/>
</dbReference>
<dbReference type="EMBL" id="LAYC01000001">
    <property type="protein sequence ID" value="KYK60491.1"/>
    <property type="molecule type" value="Genomic_DNA"/>
</dbReference>
<reference evidence="8 9" key="1">
    <citation type="journal article" date="2016" name="Sci. Rep.">
        <title>Insights into Adaptations to a Near-Obligate Nematode Endoparasitic Lifestyle from the Finished Genome of Drechmeria coniospora.</title>
        <authorList>
            <person name="Zhang L."/>
            <person name="Zhou Z."/>
            <person name="Guo Q."/>
            <person name="Fokkens L."/>
            <person name="Miskei M."/>
            <person name="Pocsi I."/>
            <person name="Zhang W."/>
            <person name="Chen M."/>
            <person name="Wang L."/>
            <person name="Sun Y."/>
            <person name="Donzelli B.G."/>
            <person name="Gibson D.M."/>
            <person name="Nelson D.R."/>
            <person name="Luo J.G."/>
            <person name="Rep M."/>
            <person name="Liu H."/>
            <person name="Yang S."/>
            <person name="Wang J."/>
            <person name="Krasnoff S.B."/>
            <person name="Xu Y."/>
            <person name="Molnar I."/>
            <person name="Lin M."/>
        </authorList>
    </citation>
    <scope>NUCLEOTIDE SEQUENCE [LARGE SCALE GENOMIC DNA]</scope>
    <source>
        <strain evidence="8 9">ARSEF 6962</strain>
    </source>
</reference>
<dbReference type="PANTHER" id="PTHR11042">
    <property type="entry name" value="EUKARYOTIC TRANSLATION INITIATION FACTOR 2-ALPHA KINASE EIF2-ALPHA KINASE -RELATED"/>
    <property type="match status" value="1"/>
</dbReference>
<dbReference type="RefSeq" id="XP_040659843.1">
    <property type="nucleotide sequence ID" value="XM_040798960.1"/>
</dbReference>
<evidence type="ECO:0000256" key="2">
    <source>
        <dbReference type="ARBA" id="ARBA00022741"/>
    </source>
</evidence>
<feature type="compositionally biased region" description="Polar residues" evidence="6">
    <location>
        <begin position="469"/>
        <end position="484"/>
    </location>
</feature>
<feature type="region of interest" description="Disordered" evidence="6">
    <location>
        <begin position="617"/>
        <end position="665"/>
    </location>
</feature>
<dbReference type="PROSITE" id="PS00108">
    <property type="entry name" value="PROTEIN_KINASE_ST"/>
    <property type="match status" value="1"/>
</dbReference>
<evidence type="ECO:0000256" key="3">
    <source>
        <dbReference type="ARBA" id="ARBA00022777"/>
    </source>
</evidence>
<keyword evidence="1" id="KW-0808">Transferase</keyword>
<feature type="region of interest" description="Disordered" evidence="6">
    <location>
        <begin position="111"/>
        <end position="211"/>
    </location>
</feature>
<comment type="caution">
    <text evidence="8">The sequence shown here is derived from an EMBL/GenBank/DDBJ whole genome shotgun (WGS) entry which is preliminary data.</text>
</comment>
<dbReference type="InterPro" id="IPR008271">
    <property type="entry name" value="Ser/Thr_kinase_AS"/>
</dbReference>
<dbReference type="InParanoid" id="A0A151GTU2"/>
<evidence type="ECO:0000256" key="4">
    <source>
        <dbReference type="ARBA" id="ARBA00022840"/>
    </source>
</evidence>
<keyword evidence="2" id="KW-0547">Nucleotide-binding</keyword>
<dbReference type="SMART" id="SM00220">
    <property type="entry name" value="S_TKc"/>
    <property type="match status" value="1"/>
</dbReference>
<dbReference type="GO" id="GO:0005634">
    <property type="term" value="C:nucleus"/>
    <property type="evidence" value="ECO:0007669"/>
    <property type="project" value="TreeGrafter"/>
</dbReference>
<name>A0A151GTU2_DRECN</name>
<feature type="domain" description="Protein kinase" evidence="7">
    <location>
        <begin position="856"/>
        <end position="1181"/>
    </location>
</feature>
<dbReference type="GO" id="GO:0005737">
    <property type="term" value="C:cytoplasm"/>
    <property type="evidence" value="ECO:0007669"/>
    <property type="project" value="TreeGrafter"/>
</dbReference>
<gene>
    <name evidence="8" type="ORF">DCS_01628</name>
</gene>
<keyword evidence="9" id="KW-1185">Reference proteome</keyword>
<feature type="compositionally biased region" description="Low complexity" evidence="6">
    <location>
        <begin position="141"/>
        <end position="181"/>
    </location>
</feature>
<dbReference type="GO" id="GO:0005524">
    <property type="term" value="F:ATP binding"/>
    <property type="evidence" value="ECO:0007669"/>
    <property type="project" value="UniProtKB-KW"/>
</dbReference>
<feature type="region of interest" description="Disordered" evidence="6">
    <location>
        <begin position="316"/>
        <end position="484"/>
    </location>
</feature>
<dbReference type="Proteomes" id="UP000076580">
    <property type="component" value="Chromosome 01"/>
</dbReference>
<feature type="compositionally biased region" description="Low complexity" evidence="6">
    <location>
        <begin position="113"/>
        <end position="127"/>
    </location>
</feature>
<feature type="compositionally biased region" description="Low complexity" evidence="6">
    <location>
        <begin position="425"/>
        <end position="442"/>
    </location>
</feature>
<dbReference type="GeneID" id="63714271"/>
<feature type="compositionally biased region" description="Gly residues" evidence="6">
    <location>
        <begin position="1"/>
        <end position="10"/>
    </location>
</feature>
<dbReference type="Gene3D" id="1.10.510.10">
    <property type="entry name" value="Transferase(Phosphotransferase) domain 1"/>
    <property type="match status" value="1"/>
</dbReference>
<feature type="compositionally biased region" description="Polar residues" evidence="6">
    <location>
        <begin position="187"/>
        <end position="196"/>
    </location>
</feature>
<evidence type="ECO:0000259" key="7">
    <source>
        <dbReference type="PROSITE" id="PS50011"/>
    </source>
</evidence>
<feature type="compositionally biased region" description="Polar residues" evidence="6">
    <location>
        <begin position="400"/>
        <end position="409"/>
    </location>
</feature>
<dbReference type="GO" id="GO:0110031">
    <property type="term" value="P:negative regulation of G2/MI transition of meiotic cell cycle"/>
    <property type="evidence" value="ECO:0007669"/>
    <property type="project" value="TreeGrafter"/>
</dbReference>
<dbReference type="STRING" id="98403.A0A151GTU2"/>
<protein>
    <recommendedName>
        <fullName evidence="7">Protein kinase domain-containing protein</fullName>
    </recommendedName>
</protein>
<dbReference type="Pfam" id="PF00069">
    <property type="entry name" value="Pkinase"/>
    <property type="match status" value="1"/>
</dbReference>